<feature type="domain" description="AMP-dependent synthetase/ligase" evidence="1">
    <location>
        <begin position="13"/>
        <end position="375"/>
    </location>
</feature>
<protein>
    <submittedName>
        <fullName evidence="3">Acyl-CoA synthetase (AMP-forming)/AMP-acid ligase II</fullName>
    </submittedName>
</protein>
<dbReference type="SUPFAM" id="SSF56801">
    <property type="entry name" value="Acetyl-CoA synthetase-like"/>
    <property type="match status" value="1"/>
</dbReference>
<gene>
    <name evidence="3" type="primary">caiC</name>
    <name evidence="3" type="ORF">AArcS_1042</name>
</gene>
<dbReference type="Pfam" id="PF00501">
    <property type="entry name" value="AMP-binding"/>
    <property type="match status" value="1"/>
</dbReference>
<dbReference type="Proteomes" id="UP000663586">
    <property type="component" value="Chromosome"/>
</dbReference>
<dbReference type="Gene3D" id="3.30.300.30">
    <property type="match status" value="1"/>
</dbReference>
<dbReference type="InterPro" id="IPR025110">
    <property type="entry name" value="AMP-bd_C"/>
</dbReference>
<dbReference type="EMBL" id="CP064786">
    <property type="protein sequence ID" value="QSG02263.1"/>
    <property type="molecule type" value="Genomic_DNA"/>
</dbReference>
<dbReference type="PANTHER" id="PTHR43201">
    <property type="entry name" value="ACYL-COA SYNTHETASE"/>
    <property type="match status" value="1"/>
</dbReference>
<dbReference type="InterPro" id="IPR020845">
    <property type="entry name" value="AMP-binding_CS"/>
</dbReference>
<evidence type="ECO:0000313" key="4">
    <source>
        <dbReference type="Proteomes" id="UP000663586"/>
    </source>
</evidence>
<dbReference type="InterPro" id="IPR045851">
    <property type="entry name" value="AMP-bd_C_sf"/>
</dbReference>
<sequence length="518" mass="54621">MTGWPDADLLAMRAVTSPDALAVIDAGDGSGAIDEGTSDAGRLTYADLDALVDDLARRLSTLGIEPDSRVAALLDTGLPFVAVVHALDRLGAVLVPLNVRLTQRELVEQCEHVGVETLLHPGDRAEQAADLSAELDREVAIFEVDGEGEADTVWSTAPADALPAIGRSQSDRRLVLFTSGTTGEPKAVPLTTGNLVASAVGSAFRLGVVPDDRWLCCLPMYHMGGLAPVLRSTLYGTCVVLQSTFDAERTPALAREHEVTALSLVPTMLARILDGDADLPDSLRFVLLGGGPADPALIERADSAGVPVCPTYGMTETASQIATARPAEAIAHEGTVGRPLLGTEVSIVDEQGTTVEAGDVGEVVVSGPTVTPGYLDDAVTERSVGPRGLHTGDLGYRDDGNRLWITGRRADRIVTGGENVDPVEVRETLCSHPAVADAAVVGLDDEEWGERVGALVVVSDGETPELERPDSEALRAYCRDRLAGYKLPRTIEFADTLPRTPSGTIDRTAVRVRLGNPE</sequence>
<dbReference type="Gene3D" id="3.40.50.12780">
    <property type="entry name" value="N-terminal domain of ligase-like"/>
    <property type="match status" value="1"/>
</dbReference>
<dbReference type="PANTHER" id="PTHR43201:SF32">
    <property type="entry name" value="2-SUCCINYLBENZOATE--COA LIGASE, CHLOROPLASTIC_PEROXISOMAL"/>
    <property type="match status" value="1"/>
</dbReference>
<dbReference type="PROSITE" id="PS00455">
    <property type="entry name" value="AMP_BINDING"/>
    <property type="match status" value="1"/>
</dbReference>
<evidence type="ECO:0000259" key="1">
    <source>
        <dbReference type="Pfam" id="PF00501"/>
    </source>
</evidence>
<dbReference type="InterPro" id="IPR000873">
    <property type="entry name" value="AMP-dep_synth/lig_dom"/>
</dbReference>
<dbReference type="GO" id="GO:0006631">
    <property type="term" value="P:fatty acid metabolic process"/>
    <property type="evidence" value="ECO:0007669"/>
    <property type="project" value="TreeGrafter"/>
</dbReference>
<dbReference type="InterPro" id="IPR042099">
    <property type="entry name" value="ANL_N_sf"/>
</dbReference>
<proteinExistence type="predicted"/>
<feature type="domain" description="AMP-binding enzyme C-terminal" evidence="2">
    <location>
        <begin position="427"/>
        <end position="503"/>
    </location>
</feature>
<dbReference type="KEGG" id="hara:AArcS_1042"/>
<dbReference type="GO" id="GO:0031956">
    <property type="term" value="F:medium-chain fatty acid-CoA ligase activity"/>
    <property type="evidence" value="ECO:0007669"/>
    <property type="project" value="TreeGrafter"/>
</dbReference>
<name>A0A897MTA2_9EURY</name>
<dbReference type="AlphaFoldDB" id="A0A897MTA2"/>
<evidence type="ECO:0000259" key="2">
    <source>
        <dbReference type="Pfam" id="PF13193"/>
    </source>
</evidence>
<dbReference type="Pfam" id="PF13193">
    <property type="entry name" value="AMP-binding_C"/>
    <property type="match status" value="1"/>
</dbReference>
<evidence type="ECO:0000313" key="3">
    <source>
        <dbReference type="EMBL" id="QSG02263.1"/>
    </source>
</evidence>
<organism evidence="3 4">
    <name type="scientific">Natranaeroarchaeum sulfidigenes</name>
    <dbReference type="NCBI Taxonomy" id="2784880"/>
    <lineage>
        <taxon>Archaea</taxon>
        <taxon>Methanobacteriati</taxon>
        <taxon>Methanobacteriota</taxon>
        <taxon>Stenosarchaea group</taxon>
        <taxon>Halobacteria</taxon>
        <taxon>Halobacteriales</taxon>
        <taxon>Natronoarchaeaceae</taxon>
        <taxon>Natranaeroarchaeum</taxon>
    </lineage>
</organism>
<reference evidence="3" key="1">
    <citation type="submission" date="2020-11" db="EMBL/GenBank/DDBJ databases">
        <title>Carbohydrate-dependent, anaerobic sulfur respiration: A novel catabolism in halophilic archaea.</title>
        <authorList>
            <person name="Sorokin D.Y."/>
            <person name="Messina E."/>
            <person name="Smedile F."/>
            <person name="La Cono V."/>
            <person name="Hallsworth J.E."/>
            <person name="Yakimov M.M."/>
        </authorList>
    </citation>
    <scope>NUCLEOTIDE SEQUENCE</scope>
    <source>
        <strain evidence="3">AArc-S</strain>
    </source>
</reference>
<keyword evidence="3" id="KW-0436">Ligase</keyword>
<keyword evidence="4" id="KW-1185">Reference proteome</keyword>
<accession>A0A897MTA2</accession>